<sequence>MTVFSKYILPCNLRSTSVLTSVLNGPITSVLRFLLPAWFSNDPEHWKFVVMYWITGPWNSLPGFFLARLVPGSMTLSWSSARPCPSFAPWLADSVLFFYELAQRLDVGFFAIRNPLNSAASSIDSSVDDCSSL</sequence>
<name>A0A8T0IYN2_CERPU</name>
<evidence type="ECO:0000313" key="1">
    <source>
        <dbReference type="EMBL" id="KAG0588102.1"/>
    </source>
</evidence>
<protein>
    <submittedName>
        <fullName evidence="1">Uncharacterized protein</fullName>
    </submittedName>
</protein>
<dbReference type="Proteomes" id="UP000822688">
    <property type="component" value="Chromosome 2"/>
</dbReference>
<dbReference type="EMBL" id="CM026422">
    <property type="protein sequence ID" value="KAG0588102.1"/>
    <property type="molecule type" value="Genomic_DNA"/>
</dbReference>
<reference evidence="1" key="1">
    <citation type="submission" date="2020-06" db="EMBL/GenBank/DDBJ databases">
        <title>WGS assembly of Ceratodon purpureus strain R40.</title>
        <authorList>
            <person name="Carey S.B."/>
            <person name="Jenkins J."/>
            <person name="Shu S."/>
            <person name="Lovell J.T."/>
            <person name="Sreedasyam A."/>
            <person name="Maumus F."/>
            <person name="Tiley G.P."/>
            <person name="Fernandez-Pozo N."/>
            <person name="Barry K."/>
            <person name="Chen C."/>
            <person name="Wang M."/>
            <person name="Lipzen A."/>
            <person name="Daum C."/>
            <person name="Saski C.A."/>
            <person name="Payton A.C."/>
            <person name="Mcbreen J.C."/>
            <person name="Conrad R.E."/>
            <person name="Kollar L.M."/>
            <person name="Olsson S."/>
            <person name="Huttunen S."/>
            <person name="Landis J.B."/>
            <person name="Wickett N.J."/>
            <person name="Johnson M.G."/>
            <person name="Rensing S.A."/>
            <person name="Grimwood J."/>
            <person name="Schmutz J."/>
            <person name="Mcdaniel S.F."/>
        </authorList>
    </citation>
    <scope>NUCLEOTIDE SEQUENCE</scope>
    <source>
        <strain evidence="1">R40</strain>
    </source>
</reference>
<comment type="caution">
    <text evidence="1">The sequence shown here is derived from an EMBL/GenBank/DDBJ whole genome shotgun (WGS) entry which is preliminary data.</text>
</comment>
<evidence type="ECO:0000313" key="2">
    <source>
        <dbReference type="Proteomes" id="UP000822688"/>
    </source>
</evidence>
<gene>
    <name evidence="1" type="ORF">KC19_2G215900</name>
</gene>
<keyword evidence="2" id="KW-1185">Reference proteome</keyword>
<organism evidence="1 2">
    <name type="scientific">Ceratodon purpureus</name>
    <name type="common">Fire moss</name>
    <name type="synonym">Dicranum purpureum</name>
    <dbReference type="NCBI Taxonomy" id="3225"/>
    <lineage>
        <taxon>Eukaryota</taxon>
        <taxon>Viridiplantae</taxon>
        <taxon>Streptophyta</taxon>
        <taxon>Embryophyta</taxon>
        <taxon>Bryophyta</taxon>
        <taxon>Bryophytina</taxon>
        <taxon>Bryopsida</taxon>
        <taxon>Dicranidae</taxon>
        <taxon>Pseudoditrichales</taxon>
        <taxon>Ditrichaceae</taxon>
        <taxon>Ceratodon</taxon>
    </lineage>
</organism>
<accession>A0A8T0IYN2</accession>
<proteinExistence type="predicted"/>
<dbReference type="AlphaFoldDB" id="A0A8T0IYN2"/>